<sequence>MESGDVKAVKSVKVGQAKGASRANEVRKAKTKGVIFFLRCLNARAETSEFLRYYHFKHLPYDYRLKLVRDFDDLPHFNDRFFEMMNSYRAMKIMQILGMNVNRGHLSYFSGHPYGNTKVEQNHQECEFMLSMIRENKKVYKKMLNRFIEAFVYDLKLGWNVDDKTEK</sequence>
<organism evidence="2">
    <name type="scientific">Faucicola osloensis</name>
    <name type="common">Moraxella osloensis</name>
    <dbReference type="NCBI Taxonomy" id="34062"/>
    <lineage>
        <taxon>Bacteria</taxon>
        <taxon>Pseudomonadati</taxon>
        <taxon>Pseudomonadota</taxon>
        <taxon>Gammaproteobacteria</taxon>
        <taxon>Moraxellales</taxon>
        <taxon>Moraxellaceae</taxon>
        <taxon>Faucicola</taxon>
    </lineage>
</organism>
<name>A0A1B8Q7M8_FAUOS</name>
<evidence type="ECO:0000313" key="1">
    <source>
        <dbReference type="EMBL" id="ATQ84262.1"/>
    </source>
</evidence>
<dbReference type="AlphaFoldDB" id="A0A1B8Q7M8"/>
<proteinExistence type="predicted"/>
<gene>
    <name evidence="2" type="ORF">A9299_00015</name>
    <name evidence="1" type="ORF">YHS_09970</name>
</gene>
<reference evidence="2" key="1">
    <citation type="submission" date="2016-06" db="EMBL/GenBank/DDBJ databases">
        <title>Draft genome of Moraxella osloensis CCUG 67237.</title>
        <authorList>
            <person name="Salva-Serra F."/>
            <person name="Engstrom-Jakobsson H."/>
            <person name="Thorell K."/>
            <person name="Gonzales-Siles L."/>
            <person name="Karlsson R."/>
            <person name="Boulund F."/>
            <person name="Engstrand L."/>
            <person name="Kristiansson E."/>
            <person name="Moore E."/>
        </authorList>
    </citation>
    <scope>NUCLEOTIDE SEQUENCE [LARGE SCALE GENOMIC DNA]</scope>
    <source>
        <strain evidence="2">CCUG 67237</strain>
    </source>
</reference>
<accession>A0A1B8Q7M8</accession>
<reference evidence="1" key="2">
    <citation type="submission" date="2017-10" db="EMBL/GenBank/DDBJ databases">
        <title>Complete Genome Sequence from Moraxella oslensis YHS isolated from human skin.</title>
        <authorList>
            <person name="Lee K."/>
            <person name="Lim J.Y."/>
            <person name="Hwang I."/>
        </authorList>
    </citation>
    <scope>NUCLEOTIDE SEQUENCE</scope>
    <source>
        <strain evidence="1">YHS</strain>
        <plasmid evidence="1">pYHS2</plasmid>
    </source>
</reference>
<protein>
    <submittedName>
        <fullName evidence="2">Uncharacterized protein</fullName>
    </submittedName>
</protein>
<geneLocation type="plasmid" evidence="1">
    <name>pYHS2</name>
</geneLocation>
<keyword evidence="1" id="KW-0614">Plasmid</keyword>
<dbReference type="EMBL" id="LZMT01000001">
    <property type="protein sequence ID" value="OBX65854.1"/>
    <property type="molecule type" value="Genomic_DNA"/>
</dbReference>
<evidence type="ECO:0000313" key="2">
    <source>
        <dbReference type="EMBL" id="OBX65854.1"/>
    </source>
</evidence>
<dbReference type="EMBL" id="CP024178">
    <property type="protein sequence ID" value="ATQ84262.1"/>
    <property type="molecule type" value="Genomic_DNA"/>
</dbReference>